<sequence length="294" mass="31871">MAHHSLMRAALYLAARGMRVFPLNPGTKVPGVRRDWEGCATTDAEQIERWWASSPQNIGIATGPSRLLVVDLDAPKMSSAQRIPHGRQVLAGIAREAGEVIPRDTLTVATAGGGQHLYFRVPPDLSLTNTVGRLGRHIDTRARGGYVVGPGSIVRGRRYRMVCAAEPATVPAWIVRALRPTMPRLPAPTAKAHPAYVRAALDGEARRVADAPVGQRNVTLYQAAARLGRFVREGRLRADDVRSVLGGAAARHLGVEGFGTHEAHRAIESGLRRSFTAPARLPSSSDLLRRRDHN</sequence>
<proteinExistence type="predicted"/>
<comment type="caution">
    <text evidence="2">The sequence shown here is derived from an EMBL/GenBank/DDBJ whole genome shotgun (WGS) entry which is preliminary data.</text>
</comment>
<dbReference type="AlphaFoldDB" id="A0A543DKE9"/>
<reference evidence="2 3" key="1">
    <citation type="submission" date="2019-06" db="EMBL/GenBank/DDBJ databases">
        <title>Sequencing the genomes of 1000 actinobacteria strains.</title>
        <authorList>
            <person name="Klenk H.-P."/>
        </authorList>
    </citation>
    <scope>NUCLEOTIDE SEQUENCE [LARGE SCALE GENOMIC DNA]</scope>
    <source>
        <strain evidence="2 3">DSM 45301</strain>
    </source>
</reference>
<dbReference type="SUPFAM" id="SSF56747">
    <property type="entry name" value="Prim-pol domain"/>
    <property type="match status" value="1"/>
</dbReference>
<dbReference type="Proteomes" id="UP000315677">
    <property type="component" value="Unassembled WGS sequence"/>
</dbReference>
<organism evidence="2 3">
    <name type="scientific">Pseudonocardia kunmingensis</name>
    <dbReference type="NCBI Taxonomy" id="630975"/>
    <lineage>
        <taxon>Bacteria</taxon>
        <taxon>Bacillati</taxon>
        <taxon>Actinomycetota</taxon>
        <taxon>Actinomycetes</taxon>
        <taxon>Pseudonocardiales</taxon>
        <taxon>Pseudonocardiaceae</taxon>
        <taxon>Pseudonocardia</taxon>
    </lineage>
</organism>
<keyword evidence="3" id="KW-1185">Reference proteome</keyword>
<accession>A0A543DKE9</accession>
<evidence type="ECO:0000313" key="2">
    <source>
        <dbReference type="EMBL" id="TQM09802.1"/>
    </source>
</evidence>
<evidence type="ECO:0000259" key="1">
    <source>
        <dbReference type="SMART" id="SM00943"/>
    </source>
</evidence>
<dbReference type="SMART" id="SM00943">
    <property type="entry name" value="Prim-Pol"/>
    <property type="match status" value="1"/>
</dbReference>
<protein>
    <submittedName>
        <fullName evidence="2">Bifunctional DNA primase/polymerase-like protein</fullName>
    </submittedName>
</protein>
<dbReference type="InterPro" id="IPR015330">
    <property type="entry name" value="DNA_primase/pol_bifunc_N"/>
</dbReference>
<evidence type="ECO:0000313" key="3">
    <source>
        <dbReference type="Proteomes" id="UP000315677"/>
    </source>
</evidence>
<dbReference type="Pfam" id="PF09250">
    <property type="entry name" value="Prim-Pol"/>
    <property type="match status" value="1"/>
</dbReference>
<dbReference type="EMBL" id="VFPA01000003">
    <property type="protein sequence ID" value="TQM09802.1"/>
    <property type="molecule type" value="Genomic_DNA"/>
</dbReference>
<feature type="domain" description="DNA primase/polymerase bifunctional N-terminal" evidence="1">
    <location>
        <begin position="10"/>
        <end position="174"/>
    </location>
</feature>
<gene>
    <name evidence="2" type="ORF">FB558_5575</name>
</gene>
<name>A0A543DKE9_9PSEU</name>
<dbReference type="CDD" id="cd04859">
    <property type="entry name" value="Prim_Pol"/>
    <property type="match status" value="1"/>
</dbReference>